<keyword evidence="11" id="KW-1185">Reference proteome</keyword>
<evidence type="ECO:0000313" key="10">
    <source>
        <dbReference type="EMBL" id="MCP8351988.1"/>
    </source>
</evidence>
<feature type="transmembrane region" description="Helical" evidence="9">
    <location>
        <begin position="170"/>
        <end position="189"/>
    </location>
</feature>
<evidence type="ECO:0000256" key="6">
    <source>
        <dbReference type="ARBA" id="ARBA00022692"/>
    </source>
</evidence>
<keyword evidence="8 9" id="KW-0472">Membrane</keyword>
<keyword evidence="5" id="KW-0808">Transferase</keyword>
<comment type="subcellular location">
    <subcellularLocation>
        <location evidence="2">Membrane</location>
        <topology evidence="2">Multi-pass membrane protein</topology>
    </subcellularLocation>
</comment>
<dbReference type="EMBL" id="JAKUDN010000001">
    <property type="protein sequence ID" value="MCP8351988.1"/>
    <property type="molecule type" value="Genomic_DNA"/>
</dbReference>
<dbReference type="InterPro" id="IPR000537">
    <property type="entry name" value="UbiA_prenyltransferase"/>
</dbReference>
<keyword evidence="7 9" id="KW-1133">Transmembrane helix</keyword>
<keyword evidence="6 9" id="KW-0812">Transmembrane</keyword>
<evidence type="ECO:0000256" key="9">
    <source>
        <dbReference type="SAM" id="Phobius"/>
    </source>
</evidence>
<keyword evidence="4" id="KW-1003">Cell membrane</keyword>
<evidence type="ECO:0000256" key="2">
    <source>
        <dbReference type="ARBA" id="ARBA00004141"/>
    </source>
</evidence>
<protein>
    <submittedName>
        <fullName evidence="10">UbiA family prenyltransferase</fullName>
    </submittedName>
</protein>
<evidence type="ECO:0000256" key="8">
    <source>
        <dbReference type="ARBA" id="ARBA00023136"/>
    </source>
</evidence>
<name>A0ABT1L698_9GAMM</name>
<feature type="transmembrane region" description="Helical" evidence="9">
    <location>
        <begin position="196"/>
        <end position="213"/>
    </location>
</feature>
<comment type="caution">
    <text evidence="10">The sequence shown here is derived from an EMBL/GenBank/DDBJ whole genome shotgun (WGS) entry which is preliminary data.</text>
</comment>
<evidence type="ECO:0000256" key="1">
    <source>
        <dbReference type="ARBA" id="ARBA00001946"/>
    </source>
</evidence>
<feature type="transmembrane region" description="Helical" evidence="9">
    <location>
        <begin position="219"/>
        <end position="242"/>
    </location>
</feature>
<organism evidence="10 11">
    <name type="scientific">Candidatus Synchoanobacter obligatus</name>
    <dbReference type="NCBI Taxonomy" id="2919597"/>
    <lineage>
        <taxon>Bacteria</taxon>
        <taxon>Pseudomonadati</taxon>
        <taxon>Pseudomonadota</taxon>
        <taxon>Gammaproteobacteria</taxon>
        <taxon>Candidatus Comchoanobacterales</taxon>
        <taxon>Candidatus Comchoanobacteraceae</taxon>
        <taxon>Candidatus Synchoanobacter</taxon>
    </lineage>
</organism>
<dbReference type="InterPro" id="IPR044878">
    <property type="entry name" value="UbiA_sf"/>
</dbReference>
<evidence type="ECO:0000256" key="5">
    <source>
        <dbReference type="ARBA" id="ARBA00022679"/>
    </source>
</evidence>
<gene>
    <name evidence="10" type="ORF">MKS91_01600</name>
</gene>
<dbReference type="InterPro" id="IPR039653">
    <property type="entry name" value="Prenyltransferase"/>
</dbReference>
<feature type="transmembrane region" description="Helical" evidence="9">
    <location>
        <begin position="137"/>
        <end position="158"/>
    </location>
</feature>
<evidence type="ECO:0000256" key="7">
    <source>
        <dbReference type="ARBA" id="ARBA00022989"/>
    </source>
</evidence>
<proteinExistence type="inferred from homology"/>
<feature type="transmembrane region" description="Helical" evidence="9">
    <location>
        <begin position="263"/>
        <end position="283"/>
    </location>
</feature>
<dbReference type="PROSITE" id="PS00943">
    <property type="entry name" value="UBIA"/>
    <property type="match status" value="1"/>
</dbReference>
<dbReference type="PANTHER" id="PTHR11048:SF28">
    <property type="entry name" value="4-HYDROXYBENZOATE POLYPRENYLTRANSFERASE, MITOCHONDRIAL"/>
    <property type="match status" value="1"/>
</dbReference>
<evidence type="ECO:0000256" key="4">
    <source>
        <dbReference type="ARBA" id="ARBA00022475"/>
    </source>
</evidence>
<sequence>MYGIKTHMGIQFGPYIRLARLDKPWGIVLLAWPTLSALVLTKASTPSLWILFIAGILLTRSAGCVFNDYADMWLDAKVSRTAQRPLVTGQVSPNQALIFFVCLMLSAATLLWFLPFKAQLCGLLSGILLSIYPYTKRYISTPQLFLGLVFSQGIPMAYLSTNTPIGAQAILFYAIVVLWVIIYDTIYALTDYQDDIHTSVGSTAIALGSYVFPFIQYGYIILILSWLLWGLTLNGFFHLFLIPLAHNLYQQLKFVKQSYYFKAFLLNQSAGLYILIGIIVSSYQ</sequence>
<reference evidence="10 11" key="1">
    <citation type="journal article" date="2022" name="Nat. Microbiol.">
        <title>The microbiome of a bacterivorous marine choanoflagellate contains a resource-demanding obligate bacterial associate.</title>
        <authorList>
            <person name="Needham D.M."/>
            <person name="Poirier C."/>
            <person name="Bachy C."/>
            <person name="George E.E."/>
            <person name="Wilken S."/>
            <person name="Yung C.C.M."/>
            <person name="Limardo A.J."/>
            <person name="Morando M."/>
            <person name="Sudek L."/>
            <person name="Malmstrom R.R."/>
            <person name="Keeling P.J."/>
            <person name="Santoro A.E."/>
            <person name="Worden A.Z."/>
        </authorList>
    </citation>
    <scope>NUCLEOTIDE SEQUENCE [LARGE SCALE GENOMIC DNA]</scope>
    <source>
        <strain evidence="10 11">Comchoano-2</strain>
    </source>
</reference>
<feature type="transmembrane region" description="Helical" evidence="9">
    <location>
        <begin position="48"/>
        <end position="70"/>
    </location>
</feature>
<comment type="similarity">
    <text evidence="3">Belongs to the UbiA prenyltransferase family.</text>
</comment>
<dbReference type="Gene3D" id="1.20.120.1780">
    <property type="entry name" value="UbiA prenyltransferase"/>
    <property type="match status" value="1"/>
</dbReference>
<dbReference type="RefSeq" id="WP_258569094.1">
    <property type="nucleotide sequence ID" value="NZ_JAKUDN010000001.1"/>
</dbReference>
<evidence type="ECO:0000256" key="3">
    <source>
        <dbReference type="ARBA" id="ARBA00005985"/>
    </source>
</evidence>
<dbReference type="Proteomes" id="UP001320768">
    <property type="component" value="Unassembled WGS sequence"/>
</dbReference>
<dbReference type="Gene3D" id="1.10.357.140">
    <property type="entry name" value="UbiA prenyltransferase"/>
    <property type="match status" value="1"/>
</dbReference>
<comment type="cofactor">
    <cofactor evidence="1">
        <name>Mg(2+)</name>
        <dbReference type="ChEBI" id="CHEBI:18420"/>
    </cofactor>
</comment>
<dbReference type="PANTHER" id="PTHR11048">
    <property type="entry name" value="PRENYLTRANSFERASES"/>
    <property type="match status" value="1"/>
</dbReference>
<dbReference type="Pfam" id="PF01040">
    <property type="entry name" value="UbiA"/>
    <property type="match status" value="1"/>
</dbReference>
<dbReference type="InterPro" id="IPR030470">
    <property type="entry name" value="UbiA_prenylTrfase_CS"/>
</dbReference>
<feature type="transmembrane region" description="Helical" evidence="9">
    <location>
        <begin position="96"/>
        <end position="116"/>
    </location>
</feature>
<evidence type="ECO:0000313" key="11">
    <source>
        <dbReference type="Proteomes" id="UP001320768"/>
    </source>
</evidence>
<feature type="transmembrane region" description="Helical" evidence="9">
    <location>
        <begin position="24"/>
        <end position="41"/>
    </location>
</feature>
<dbReference type="CDD" id="cd13959">
    <property type="entry name" value="PT_UbiA_COQ2"/>
    <property type="match status" value="1"/>
</dbReference>
<accession>A0ABT1L698</accession>